<keyword evidence="4" id="KW-1185">Reference proteome</keyword>
<dbReference type="InterPro" id="IPR046580">
    <property type="entry name" value="DUF6640"/>
</dbReference>
<keyword evidence="1" id="KW-1133">Transmembrane helix</keyword>
<keyword evidence="1" id="KW-0812">Transmembrane</keyword>
<accession>A0A2T2NC70</accession>
<name>A0A2T2NC70_CORCC</name>
<keyword evidence="2" id="KW-0732">Signal</keyword>
<dbReference type="STRING" id="1448308.A0A2T2NC70"/>
<evidence type="ECO:0000313" key="4">
    <source>
        <dbReference type="Proteomes" id="UP000240883"/>
    </source>
</evidence>
<protein>
    <submittedName>
        <fullName evidence="3">Uncharacterized protein</fullName>
    </submittedName>
</protein>
<dbReference type="AlphaFoldDB" id="A0A2T2NC70"/>
<dbReference type="OrthoDB" id="2819018at2759"/>
<proteinExistence type="predicted"/>
<feature type="transmembrane region" description="Helical" evidence="1">
    <location>
        <begin position="128"/>
        <end position="146"/>
    </location>
</feature>
<evidence type="ECO:0000256" key="2">
    <source>
        <dbReference type="SAM" id="SignalP"/>
    </source>
</evidence>
<feature type="transmembrane region" description="Helical" evidence="1">
    <location>
        <begin position="95"/>
        <end position="116"/>
    </location>
</feature>
<dbReference type="EMBL" id="KZ678140">
    <property type="protein sequence ID" value="PSN63051.1"/>
    <property type="molecule type" value="Genomic_DNA"/>
</dbReference>
<dbReference type="Proteomes" id="UP000240883">
    <property type="component" value="Unassembled WGS sequence"/>
</dbReference>
<feature type="chain" id="PRO_5015560502" evidence="2">
    <location>
        <begin position="20"/>
        <end position="160"/>
    </location>
</feature>
<keyword evidence="1" id="KW-0472">Membrane</keyword>
<evidence type="ECO:0000313" key="3">
    <source>
        <dbReference type="EMBL" id="PSN63051.1"/>
    </source>
</evidence>
<sequence length="160" mass="17620">MRTLTLGKALLSLVAAVTSIGPYMADWSETHVLNPNWPPHARFHNGQTMTTGLLIGALALYYLHSPLPAAPYSSSPSKSASTSISAALQTSRLNFVLALLHLYYLPALSGILYPGAAWMDPEFGEGRPQLFGFPVFLMVSWVGWWMERERISRAIEQKTG</sequence>
<dbReference type="Pfam" id="PF20345">
    <property type="entry name" value="DUF6640"/>
    <property type="match status" value="1"/>
</dbReference>
<evidence type="ECO:0000256" key="1">
    <source>
        <dbReference type="SAM" id="Phobius"/>
    </source>
</evidence>
<organism evidence="3 4">
    <name type="scientific">Corynespora cassiicola Philippines</name>
    <dbReference type="NCBI Taxonomy" id="1448308"/>
    <lineage>
        <taxon>Eukaryota</taxon>
        <taxon>Fungi</taxon>
        <taxon>Dikarya</taxon>
        <taxon>Ascomycota</taxon>
        <taxon>Pezizomycotina</taxon>
        <taxon>Dothideomycetes</taxon>
        <taxon>Pleosporomycetidae</taxon>
        <taxon>Pleosporales</taxon>
        <taxon>Corynesporascaceae</taxon>
        <taxon>Corynespora</taxon>
    </lineage>
</organism>
<reference evidence="3 4" key="1">
    <citation type="journal article" date="2018" name="Front. Microbiol.">
        <title>Genome-Wide Analysis of Corynespora cassiicola Leaf Fall Disease Putative Effectors.</title>
        <authorList>
            <person name="Lopez D."/>
            <person name="Ribeiro S."/>
            <person name="Label P."/>
            <person name="Fumanal B."/>
            <person name="Venisse J.S."/>
            <person name="Kohler A."/>
            <person name="de Oliveira R.R."/>
            <person name="Labutti K."/>
            <person name="Lipzen A."/>
            <person name="Lail K."/>
            <person name="Bauer D."/>
            <person name="Ohm R.A."/>
            <person name="Barry K.W."/>
            <person name="Spatafora J."/>
            <person name="Grigoriev I.V."/>
            <person name="Martin F.M."/>
            <person name="Pujade-Renaud V."/>
        </authorList>
    </citation>
    <scope>NUCLEOTIDE SEQUENCE [LARGE SCALE GENOMIC DNA]</scope>
    <source>
        <strain evidence="3 4">Philippines</strain>
    </source>
</reference>
<feature type="signal peptide" evidence="2">
    <location>
        <begin position="1"/>
        <end position="19"/>
    </location>
</feature>
<gene>
    <name evidence="3" type="ORF">BS50DRAFT_637600</name>
</gene>